<protein>
    <submittedName>
        <fullName evidence="2">Uncharacterized protein</fullName>
    </submittedName>
</protein>
<gene>
    <name evidence="2" type="ORF">JJB74_18040</name>
</gene>
<organism evidence="2 3">
    <name type="scientific">Noviherbaspirillum pedocola</name>
    <dbReference type="NCBI Taxonomy" id="2801341"/>
    <lineage>
        <taxon>Bacteria</taxon>
        <taxon>Pseudomonadati</taxon>
        <taxon>Pseudomonadota</taxon>
        <taxon>Betaproteobacteria</taxon>
        <taxon>Burkholderiales</taxon>
        <taxon>Oxalobacteraceae</taxon>
        <taxon>Noviherbaspirillum</taxon>
    </lineage>
</organism>
<sequence>MSKQDRASGKDGKEGKDREWVSETGTKITHAMDGSQLQTVVDEQLFIETAKDDQFAEMPGDPRSQPRRAPPEKDKPVPAGASTSDTEPPERARETSGPERAPEEPVEGMVLGNSGFPSRGN</sequence>
<dbReference type="AlphaFoldDB" id="A0A934T0X1"/>
<keyword evidence="3" id="KW-1185">Reference proteome</keyword>
<proteinExistence type="predicted"/>
<comment type="caution">
    <text evidence="2">The sequence shown here is derived from an EMBL/GenBank/DDBJ whole genome shotgun (WGS) entry which is preliminary data.</text>
</comment>
<dbReference type="EMBL" id="JAEPBG010000008">
    <property type="protein sequence ID" value="MBK4736529.1"/>
    <property type="molecule type" value="Genomic_DNA"/>
</dbReference>
<evidence type="ECO:0000313" key="3">
    <source>
        <dbReference type="Proteomes" id="UP000622890"/>
    </source>
</evidence>
<feature type="compositionally biased region" description="Basic and acidic residues" evidence="1">
    <location>
        <begin position="1"/>
        <end position="21"/>
    </location>
</feature>
<accession>A0A934T0X1</accession>
<feature type="region of interest" description="Disordered" evidence="1">
    <location>
        <begin position="1"/>
        <end position="121"/>
    </location>
</feature>
<name>A0A934T0X1_9BURK</name>
<dbReference type="Proteomes" id="UP000622890">
    <property type="component" value="Unassembled WGS sequence"/>
</dbReference>
<evidence type="ECO:0000313" key="2">
    <source>
        <dbReference type="EMBL" id="MBK4736529.1"/>
    </source>
</evidence>
<reference evidence="2" key="1">
    <citation type="submission" date="2021-01" db="EMBL/GenBank/DDBJ databases">
        <title>Genome sequence of strain Noviherbaspirillum sp. DKR-6.</title>
        <authorList>
            <person name="Chaudhary D.K."/>
        </authorList>
    </citation>
    <scope>NUCLEOTIDE SEQUENCE</scope>
    <source>
        <strain evidence="2">DKR-6</strain>
    </source>
</reference>
<dbReference type="RefSeq" id="WP_200594085.1">
    <property type="nucleotide sequence ID" value="NZ_JAEPBG010000008.1"/>
</dbReference>
<feature type="compositionally biased region" description="Basic and acidic residues" evidence="1">
    <location>
        <begin position="88"/>
        <end position="103"/>
    </location>
</feature>
<evidence type="ECO:0000256" key="1">
    <source>
        <dbReference type="SAM" id="MobiDB-lite"/>
    </source>
</evidence>